<dbReference type="NCBIfam" id="TIGR00254">
    <property type="entry name" value="GGDEF"/>
    <property type="match status" value="1"/>
</dbReference>
<protein>
    <recommendedName>
        <fullName evidence="1">cyclic-guanylate-specific phosphodiesterase</fullName>
        <ecNumber evidence="1">3.1.4.52</ecNumber>
    </recommendedName>
</protein>
<keyword evidence="2" id="KW-0973">c-di-GMP</keyword>
<dbReference type="PROSITE" id="PS50883">
    <property type="entry name" value="EAL"/>
    <property type="match status" value="1"/>
</dbReference>
<dbReference type="PROSITE" id="PS50112">
    <property type="entry name" value="PAS"/>
    <property type="match status" value="1"/>
</dbReference>
<dbReference type="Proteomes" id="UP000027318">
    <property type="component" value="Unassembled WGS sequence"/>
</dbReference>
<dbReference type="CDD" id="cd01948">
    <property type="entry name" value="EAL"/>
    <property type="match status" value="1"/>
</dbReference>
<evidence type="ECO:0000256" key="2">
    <source>
        <dbReference type="ARBA" id="ARBA00022636"/>
    </source>
</evidence>
<dbReference type="SMART" id="SM00091">
    <property type="entry name" value="PAS"/>
    <property type="match status" value="1"/>
</dbReference>
<dbReference type="AlphaFoldDB" id="A0A063Y851"/>
<dbReference type="Pfam" id="PF00563">
    <property type="entry name" value="EAL"/>
    <property type="match status" value="1"/>
</dbReference>
<evidence type="ECO:0000313" key="7">
    <source>
        <dbReference type="Proteomes" id="UP000027318"/>
    </source>
</evidence>
<dbReference type="InterPro" id="IPR001633">
    <property type="entry name" value="EAL_dom"/>
</dbReference>
<feature type="domain" description="EAL" evidence="4">
    <location>
        <begin position="320"/>
        <end position="574"/>
    </location>
</feature>
<dbReference type="InterPro" id="IPR001610">
    <property type="entry name" value="PAC"/>
</dbReference>
<dbReference type="Gene3D" id="3.30.450.20">
    <property type="entry name" value="PAS domain"/>
    <property type="match status" value="1"/>
</dbReference>
<proteinExistence type="predicted"/>
<dbReference type="InterPro" id="IPR052155">
    <property type="entry name" value="Biofilm_reg_signaling"/>
</dbReference>
<comment type="caution">
    <text evidence="6">The sequence shown here is derived from an EMBL/GenBank/DDBJ whole genome shotgun (WGS) entry which is preliminary data.</text>
</comment>
<feature type="domain" description="PAS" evidence="3">
    <location>
        <begin position="22"/>
        <end position="68"/>
    </location>
</feature>
<dbReference type="InterPro" id="IPR013767">
    <property type="entry name" value="PAS_fold"/>
</dbReference>
<evidence type="ECO:0000313" key="6">
    <source>
        <dbReference type="EMBL" id="KDE41295.1"/>
    </source>
</evidence>
<keyword evidence="7" id="KW-1185">Reference proteome</keyword>
<evidence type="ECO:0000259" key="3">
    <source>
        <dbReference type="PROSITE" id="PS50112"/>
    </source>
</evidence>
<evidence type="ECO:0000259" key="4">
    <source>
        <dbReference type="PROSITE" id="PS50883"/>
    </source>
</evidence>
<evidence type="ECO:0000256" key="1">
    <source>
        <dbReference type="ARBA" id="ARBA00012282"/>
    </source>
</evidence>
<dbReference type="OrthoDB" id="6168558at2"/>
<name>A0A063Y851_9GAMM</name>
<dbReference type="InterPro" id="IPR000160">
    <property type="entry name" value="GGDEF_dom"/>
</dbReference>
<dbReference type="Gene3D" id="3.20.20.450">
    <property type="entry name" value="EAL domain"/>
    <property type="match status" value="1"/>
</dbReference>
<dbReference type="SMART" id="SM00267">
    <property type="entry name" value="GGDEF"/>
    <property type="match status" value="1"/>
</dbReference>
<dbReference type="SUPFAM" id="SSF55073">
    <property type="entry name" value="Nucleotide cyclase"/>
    <property type="match status" value="1"/>
</dbReference>
<dbReference type="InterPro" id="IPR000014">
    <property type="entry name" value="PAS"/>
</dbReference>
<feature type="domain" description="GGDEF" evidence="5">
    <location>
        <begin position="178"/>
        <end position="311"/>
    </location>
</feature>
<dbReference type="GO" id="GO:0071111">
    <property type="term" value="F:cyclic-guanylate-specific phosphodiesterase activity"/>
    <property type="evidence" value="ECO:0007669"/>
    <property type="project" value="UniProtKB-EC"/>
</dbReference>
<dbReference type="FunFam" id="3.20.20.450:FF:000001">
    <property type="entry name" value="Cyclic di-GMP phosphodiesterase yahA"/>
    <property type="match status" value="1"/>
</dbReference>
<dbReference type="InterPro" id="IPR029787">
    <property type="entry name" value="Nucleotide_cyclase"/>
</dbReference>
<reference evidence="6 7" key="1">
    <citation type="journal article" date="2005" name="Int. J. Syst. Evol. Microbiol.">
        <title>Nitrincola lacisaponensis gen. nov., sp. nov., a novel alkaliphilic bacterium isolated from an alkaline, saline lake.</title>
        <authorList>
            <person name="Dimitriu P.A."/>
            <person name="Shukla S.K."/>
            <person name="Conradt J."/>
            <person name="Marquez M.C."/>
            <person name="Ventosa A."/>
            <person name="Maglia A."/>
            <person name="Peyton B.M."/>
            <person name="Pinkart H.C."/>
            <person name="Mormile M.R."/>
        </authorList>
    </citation>
    <scope>NUCLEOTIDE SEQUENCE [LARGE SCALE GENOMIC DNA]</scope>
    <source>
        <strain evidence="6 7">4CA</strain>
    </source>
</reference>
<dbReference type="PANTHER" id="PTHR44757">
    <property type="entry name" value="DIGUANYLATE CYCLASE DGCP"/>
    <property type="match status" value="1"/>
</dbReference>
<dbReference type="EMBL" id="JMSZ01000006">
    <property type="protein sequence ID" value="KDE41295.1"/>
    <property type="molecule type" value="Genomic_DNA"/>
</dbReference>
<gene>
    <name evidence="6" type="ORF">ADINL_0176</name>
</gene>
<evidence type="ECO:0000259" key="5">
    <source>
        <dbReference type="PROSITE" id="PS50887"/>
    </source>
</evidence>
<dbReference type="SMART" id="SM00086">
    <property type="entry name" value="PAC"/>
    <property type="match status" value="1"/>
</dbReference>
<dbReference type="SMART" id="SM00052">
    <property type="entry name" value="EAL"/>
    <property type="match status" value="1"/>
</dbReference>
<dbReference type="InterPro" id="IPR043128">
    <property type="entry name" value="Rev_trsase/Diguanyl_cyclase"/>
</dbReference>
<dbReference type="NCBIfam" id="TIGR00229">
    <property type="entry name" value="sensory_box"/>
    <property type="match status" value="1"/>
</dbReference>
<dbReference type="InterPro" id="IPR035965">
    <property type="entry name" value="PAS-like_dom_sf"/>
</dbReference>
<dbReference type="Pfam" id="PF00989">
    <property type="entry name" value="PAS"/>
    <property type="match status" value="1"/>
</dbReference>
<dbReference type="PANTHER" id="PTHR44757:SF2">
    <property type="entry name" value="BIOFILM ARCHITECTURE MAINTENANCE PROTEIN MBAA"/>
    <property type="match status" value="1"/>
</dbReference>
<dbReference type="RefSeq" id="WP_051632433.1">
    <property type="nucleotide sequence ID" value="NZ_JMSZ01000006.1"/>
</dbReference>
<dbReference type="CDD" id="cd01949">
    <property type="entry name" value="GGDEF"/>
    <property type="match status" value="1"/>
</dbReference>
<dbReference type="Gene3D" id="3.30.70.270">
    <property type="match status" value="1"/>
</dbReference>
<dbReference type="CDD" id="cd00130">
    <property type="entry name" value="PAS"/>
    <property type="match status" value="1"/>
</dbReference>
<dbReference type="STRING" id="267850.ADINL_0176"/>
<dbReference type="InterPro" id="IPR035919">
    <property type="entry name" value="EAL_sf"/>
</dbReference>
<organism evidence="6 7">
    <name type="scientific">Nitrincola lacisaponensis</name>
    <dbReference type="NCBI Taxonomy" id="267850"/>
    <lineage>
        <taxon>Bacteria</taxon>
        <taxon>Pseudomonadati</taxon>
        <taxon>Pseudomonadota</taxon>
        <taxon>Gammaproteobacteria</taxon>
        <taxon>Oceanospirillales</taxon>
        <taxon>Oceanospirillaceae</taxon>
        <taxon>Nitrincola</taxon>
    </lineage>
</organism>
<dbReference type="Pfam" id="PF00990">
    <property type="entry name" value="GGDEF"/>
    <property type="match status" value="1"/>
</dbReference>
<dbReference type="EC" id="3.1.4.52" evidence="1"/>
<dbReference type="SUPFAM" id="SSF55785">
    <property type="entry name" value="PYP-like sensor domain (PAS domain)"/>
    <property type="match status" value="1"/>
</dbReference>
<sequence length="578" mass="64529">MFIQDPQQLQHKSQLIHALEMQQRLAQRVFDNTIEGIFVTGPYGHILEVNRAFTEITGYTADEALGKTPRLLRSNHHDETFYRRMWEQIETSGSWQGEIWNRRKDGGAYLQWLSINALKGPDGTVEYYVAVFHDLSELRARDAEIEYLATHDPLTGLGNRRQLLDWLDYHLSEAQTVIPFALIKIDLGEIQLINDSLGHAAGDRLIQLAASRLKPLVSAKDCLVRISADEFGLIIPLSDDSTHLAQILFNLKAALQKSFSLSGETLFMSPSLGVALFPEDADSQHELLRCAKAALEEAKSAGRNTFCFYNHSMSNQARDRLALEQALREALAGDGLSLHFQPKVTLATQAICGAEVLVRWSHPVLGPISPAIFIPLAERSGLMVELGAWVVNEACRQVSELLQAGITLPSVAINLSVQELERLGVAEFLADTLERYGLQPSMFEFEVTETSLIHREKVVIDVLQRLREQGFGVALDDFGTGYSSLSYLRKLPLSTLKIDRSFVVDMTEDEVSASIVQTIISLAENLNLHLVAEGVETIEQRDRLMEMGCDTVQGYLYYRPMDLQELICLLSSSNASGQ</sequence>
<accession>A0A063Y851</accession>
<dbReference type="PROSITE" id="PS50887">
    <property type="entry name" value="GGDEF"/>
    <property type="match status" value="1"/>
</dbReference>
<dbReference type="SUPFAM" id="SSF141868">
    <property type="entry name" value="EAL domain-like"/>
    <property type="match status" value="1"/>
</dbReference>